<proteinExistence type="predicted"/>
<accession>A0A6C0DXR4</accession>
<dbReference type="EMBL" id="MN739688">
    <property type="protein sequence ID" value="QHT21252.1"/>
    <property type="molecule type" value="Genomic_DNA"/>
</dbReference>
<keyword evidence="1" id="KW-0812">Transmembrane</keyword>
<organism evidence="2">
    <name type="scientific">viral metagenome</name>
    <dbReference type="NCBI Taxonomy" id="1070528"/>
    <lineage>
        <taxon>unclassified sequences</taxon>
        <taxon>metagenomes</taxon>
        <taxon>organismal metagenomes</taxon>
    </lineage>
</organism>
<evidence type="ECO:0000313" key="2">
    <source>
        <dbReference type="EMBL" id="QHT21252.1"/>
    </source>
</evidence>
<keyword evidence="1" id="KW-0472">Membrane</keyword>
<sequence>MLKNYLITAMFYLFIGFCNMYHFSKERWNELYNYNPAFKQCIQRIQKNIQRTYFFLKNKRVEPEEETWVCNCSILTTPSMDKPHLQYVENYVFTKECPNGHLHSLIRNSPEPLSESILPIIIFKNKSWDKMIRYIVRLDGNYAPVVYVKSNAKFFTIEYNHPSMNYAIELKLAYEWFMCGNELFSPTFILRMLEYQDEQFIFDEFYTVRIMDSNCEIFEITAKNYLVLTQNAYEIKPFHFFGNVEAETDSSESNEVLIESVVLDEEEDPDTHFVIEGDIDQTI</sequence>
<feature type="transmembrane region" description="Helical" evidence="1">
    <location>
        <begin position="6"/>
        <end position="23"/>
    </location>
</feature>
<dbReference type="AlphaFoldDB" id="A0A6C0DXR4"/>
<protein>
    <submittedName>
        <fullName evidence="2">Uncharacterized protein</fullName>
    </submittedName>
</protein>
<keyword evidence="1" id="KW-1133">Transmembrane helix</keyword>
<reference evidence="2" key="1">
    <citation type="journal article" date="2020" name="Nature">
        <title>Giant virus diversity and host interactions through global metagenomics.</title>
        <authorList>
            <person name="Schulz F."/>
            <person name="Roux S."/>
            <person name="Paez-Espino D."/>
            <person name="Jungbluth S."/>
            <person name="Walsh D.A."/>
            <person name="Denef V.J."/>
            <person name="McMahon K.D."/>
            <person name="Konstantinidis K.T."/>
            <person name="Eloe-Fadrosh E.A."/>
            <person name="Kyrpides N.C."/>
            <person name="Woyke T."/>
        </authorList>
    </citation>
    <scope>NUCLEOTIDE SEQUENCE</scope>
    <source>
        <strain evidence="2">GVMAG-M-3300023174-92</strain>
    </source>
</reference>
<evidence type="ECO:0000256" key="1">
    <source>
        <dbReference type="SAM" id="Phobius"/>
    </source>
</evidence>
<name>A0A6C0DXR4_9ZZZZ</name>